<evidence type="ECO:0000256" key="1">
    <source>
        <dbReference type="SAM" id="SignalP"/>
    </source>
</evidence>
<evidence type="ECO:0008006" key="3">
    <source>
        <dbReference type="Google" id="ProtNLM"/>
    </source>
</evidence>
<evidence type="ECO:0000313" key="2">
    <source>
        <dbReference type="EMBL" id="MAA13649.1"/>
    </source>
</evidence>
<organism evidence="2">
    <name type="scientific">Rhipicephalus zambeziensis</name>
    <dbReference type="NCBI Taxonomy" id="60191"/>
    <lineage>
        <taxon>Eukaryota</taxon>
        <taxon>Metazoa</taxon>
        <taxon>Ecdysozoa</taxon>
        <taxon>Arthropoda</taxon>
        <taxon>Chelicerata</taxon>
        <taxon>Arachnida</taxon>
        <taxon>Acari</taxon>
        <taxon>Parasitiformes</taxon>
        <taxon>Ixodida</taxon>
        <taxon>Ixodoidea</taxon>
        <taxon>Ixodidae</taxon>
        <taxon>Rhipicephalinae</taxon>
        <taxon>Rhipicephalus</taxon>
        <taxon>Rhipicephalus</taxon>
    </lineage>
</organism>
<accession>A0A224YD65</accession>
<feature type="signal peptide" evidence="1">
    <location>
        <begin position="1"/>
        <end position="22"/>
    </location>
</feature>
<proteinExistence type="predicted"/>
<reference evidence="2" key="1">
    <citation type="journal article" date="2017" name="Parasit. Vectors">
        <title>Sialotranscriptomics of Rhipicephalus zambeziensis reveals intricate expression profiles of secretory proteins and suggests tight temporal transcriptional regulation during blood-feeding.</title>
        <authorList>
            <person name="de Castro M.H."/>
            <person name="de Klerk D."/>
            <person name="Pienaar R."/>
            <person name="Rees D.J.G."/>
            <person name="Mans B.J."/>
        </authorList>
    </citation>
    <scope>NUCLEOTIDE SEQUENCE</scope>
    <source>
        <tissue evidence="2">Salivary glands</tissue>
    </source>
</reference>
<feature type="chain" id="PRO_5013030771" description="Secreted protein" evidence="1">
    <location>
        <begin position="23"/>
        <end position="110"/>
    </location>
</feature>
<name>A0A224YD65_9ACAR</name>
<sequence length="110" mass="12683">MATYKFFLMLVLLFAFLYCNDTKPHALQRQWRWIRTTRRRRYGGIPNNPNIPCPNNTLSNKTCTFIQYGVTGTNGTGRRLCRRPDGGICSVHIHLPPSNETLKYAQLPLV</sequence>
<keyword evidence="1" id="KW-0732">Signal</keyword>
<dbReference type="AlphaFoldDB" id="A0A224YD65"/>
<dbReference type="EMBL" id="GFPF01002503">
    <property type="protein sequence ID" value="MAA13649.1"/>
    <property type="molecule type" value="Transcribed_RNA"/>
</dbReference>
<protein>
    <recommendedName>
        <fullName evidence="3">Secreted protein</fullName>
    </recommendedName>
</protein>